<accession>A0A366L0F0</accession>
<keyword evidence="3" id="KW-1185">Reference proteome</keyword>
<gene>
    <name evidence="2" type="ORF">DRW42_12115</name>
</gene>
<reference evidence="2 3" key="1">
    <citation type="submission" date="2018-07" db="EMBL/GenBank/DDBJ databases">
        <title>A draft genome of a endophytic bacteria, a new species of Pedobacter.</title>
        <authorList>
            <person name="Zhang Z.D."/>
            <person name="Chen Z.J."/>
        </authorList>
    </citation>
    <scope>NUCLEOTIDE SEQUENCE [LARGE SCALE GENOMIC DNA]</scope>
    <source>
        <strain evidence="2 3">RS10</strain>
    </source>
</reference>
<dbReference type="EMBL" id="QNQU01000009">
    <property type="protein sequence ID" value="RBQ06963.1"/>
    <property type="molecule type" value="Genomic_DNA"/>
</dbReference>
<feature type="domain" description="DUF5672" evidence="1">
    <location>
        <begin position="54"/>
        <end position="244"/>
    </location>
</feature>
<proteinExistence type="predicted"/>
<dbReference type="Proteomes" id="UP000252081">
    <property type="component" value="Unassembled WGS sequence"/>
</dbReference>
<organism evidence="2 3">
    <name type="scientific">Pedobacter miscanthi</name>
    <dbReference type="NCBI Taxonomy" id="2259170"/>
    <lineage>
        <taxon>Bacteria</taxon>
        <taxon>Pseudomonadati</taxon>
        <taxon>Bacteroidota</taxon>
        <taxon>Sphingobacteriia</taxon>
        <taxon>Sphingobacteriales</taxon>
        <taxon>Sphingobacteriaceae</taxon>
        <taxon>Pedobacter</taxon>
    </lineage>
</organism>
<evidence type="ECO:0000313" key="3">
    <source>
        <dbReference type="Proteomes" id="UP000252081"/>
    </source>
</evidence>
<evidence type="ECO:0000313" key="2">
    <source>
        <dbReference type="EMBL" id="RBQ06963.1"/>
    </source>
</evidence>
<comment type="caution">
    <text evidence="2">The sequence shown here is derived from an EMBL/GenBank/DDBJ whole genome shotgun (WGS) entry which is preliminary data.</text>
</comment>
<dbReference type="AlphaFoldDB" id="A0A366L0F0"/>
<evidence type="ECO:0000259" key="1">
    <source>
        <dbReference type="Pfam" id="PF18922"/>
    </source>
</evidence>
<dbReference type="Pfam" id="PF18922">
    <property type="entry name" value="DUF5672"/>
    <property type="match status" value="1"/>
</dbReference>
<protein>
    <recommendedName>
        <fullName evidence="1">DUF5672 domain-containing protein</fullName>
    </recommendedName>
</protein>
<name>A0A366L0F0_9SPHI</name>
<dbReference type="InterPro" id="IPR043729">
    <property type="entry name" value="DUF5672"/>
</dbReference>
<sequence length="264" mass="30997">MKKVAVIVPIYKEPTYLEDISLQQCFKVLSKSHPIFCVKPNALNLNTTYAFDNIISFDDAYFKNIAGYNKLMLSGEFYGAFLDYEYILIYQLDAFVFKDELNVWCEQNMDYIGAPWLRHKYPDVIKAVKNSVLGYIHRKFDVKEKNTSVPTDLQRENKVGNGGLSLRRTQLFYTLTQRFQEKIKEYSLNPAANFNEDVFWSIEVNRKKQILKIPSYKEAVYFAFEVPVDRAFELTNNTLPFGCHAWNKNLEVWRPIFKDFGYSI</sequence>